<dbReference type="Gene3D" id="2.20.25.10">
    <property type="match status" value="1"/>
</dbReference>
<evidence type="ECO:0000313" key="11">
    <source>
        <dbReference type="EMBL" id="KAG9698954.1"/>
    </source>
</evidence>
<feature type="compositionally biased region" description="Low complexity" evidence="9">
    <location>
        <begin position="1058"/>
        <end position="1068"/>
    </location>
</feature>
<dbReference type="InterPro" id="IPR000326">
    <property type="entry name" value="PAP2/HPO"/>
</dbReference>
<comment type="similarity">
    <text evidence="2">Belongs to the PA-phosphatase related phosphoesterase family.</text>
</comment>
<dbReference type="Gene3D" id="1.20.144.10">
    <property type="entry name" value="Phosphatidic acid phosphatase type 2/haloperoxidase"/>
    <property type="match status" value="1"/>
</dbReference>
<dbReference type="CDD" id="cd18186">
    <property type="entry name" value="BTB_POZ_ZBTB_KLHL-like"/>
    <property type="match status" value="2"/>
</dbReference>
<dbReference type="AlphaFoldDB" id="A0A9P8EUM5"/>
<dbReference type="Gene3D" id="3.10.620.30">
    <property type="match status" value="1"/>
</dbReference>
<feature type="region of interest" description="Disordered" evidence="9">
    <location>
        <begin position="704"/>
        <end position="724"/>
    </location>
</feature>
<dbReference type="PANTHER" id="PTHR10165">
    <property type="entry name" value="LIPID PHOSPHATE PHOSPHATASE"/>
    <property type="match status" value="1"/>
</dbReference>
<dbReference type="GO" id="GO:0008195">
    <property type="term" value="F:phosphatidate phosphatase activity"/>
    <property type="evidence" value="ECO:0007669"/>
    <property type="project" value="TreeGrafter"/>
</dbReference>
<gene>
    <name evidence="11" type="ORF">KCU76_g1903</name>
</gene>
<dbReference type="SUPFAM" id="SSF48317">
    <property type="entry name" value="Acid phosphatase/Vanadium-dependent haloperoxidase"/>
    <property type="match status" value="1"/>
</dbReference>
<evidence type="ECO:0000256" key="3">
    <source>
        <dbReference type="ARBA" id="ARBA00009390"/>
    </source>
</evidence>
<evidence type="ECO:0000256" key="6">
    <source>
        <dbReference type="ARBA" id="ARBA00022833"/>
    </source>
</evidence>
<proteinExistence type="inferred from homology"/>
<dbReference type="GO" id="GO:0046872">
    <property type="term" value="F:metal ion binding"/>
    <property type="evidence" value="ECO:0007669"/>
    <property type="project" value="UniProtKB-KW"/>
</dbReference>
<dbReference type="InterPro" id="IPR038765">
    <property type="entry name" value="Papain-like_cys_pep_sf"/>
</dbReference>
<dbReference type="GO" id="GO:0046839">
    <property type="term" value="P:phospholipid dephosphorylation"/>
    <property type="evidence" value="ECO:0007669"/>
    <property type="project" value="TreeGrafter"/>
</dbReference>
<reference evidence="11" key="2">
    <citation type="submission" date="2021-08" db="EMBL/GenBank/DDBJ databases">
        <authorList>
            <person name="Gostincar C."/>
            <person name="Sun X."/>
            <person name="Song Z."/>
            <person name="Gunde-Cimerman N."/>
        </authorList>
    </citation>
    <scope>NUCLEOTIDE SEQUENCE</scope>
    <source>
        <strain evidence="11">EXF-9911</strain>
    </source>
</reference>
<dbReference type="SUPFAM" id="SSF54695">
    <property type="entry name" value="POZ domain"/>
    <property type="match status" value="2"/>
</dbReference>
<comment type="caution">
    <text evidence="11">The sequence shown here is derived from an EMBL/GenBank/DDBJ whole genome shotgun (WGS) entry which is preliminary data.</text>
</comment>
<feature type="region of interest" description="Disordered" evidence="9">
    <location>
        <begin position="1050"/>
        <end position="1078"/>
    </location>
</feature>
<feature type="non-terminal residue" evidence="11">
    <location>
        <position position="1078"/>
    </location>
</feature>
<dbReference type="InterPro" id="IPR011333">
    <property type="entry name" value="SKP1/BTB/POZ_sf"/>
</dbReference>
<accession>A0A9P8EUM5</accession>
<comment type="similarity">
    <text evidence="3">Belongs to the transglutaminase-like superfamily. PNGase family.</text>
</comment>
<keyword evidence="6" id="KW-0862">Zinc</keyword>
<dbReference type="SMART" id="SM00014">
    <property type="entry name" value="acidPPc"/>
    <property type="match status" value="1"/>
</dbReference>
<comment type="subcellular location">
    <subcellularLocation>
        <location evidence="1">Membrane</location>
        <topology evidence="1">Multi-pass membrane protein</topology>
    </subcellularLocation>
</comment>
<evidence type="ECO:0000256" key="2">
    <source>
        <dbReference type="ARBA" id="ARBA00008816"/>
    </source>
</evidence>
<dbReference type="InterPro" id="IPR000210">
    <property type="entry name" value="BTB/POZ_dom"/>
</dbReference>
<feature type="compositionally biased region" description="Polar residues" evidence="9">
    <location>
        <begin position="1069"/>
        <end position="1078"/>
    </location>
</feature>
<dbReference type="Proteomes" id="UP000779574">
    <property type="component" value="Unassembled WGS sequence"/>
</dbReference>
<dbReference type="GO" id="GO:0016020">
    <property type="term" value="C:membrane"/>
    <property type="evidence" value="ECO:0007669"/>
    <property type="project" value="UniProtKB-SubCell"/>
</dbReference>
<evidence type="ECO:0000256" key="4">
    <source>
        <dbReference type="ARBA" id="ARBA00022692"/>
    </source>
</evidence>
<dbReference type="PANTHER" id="PTHR10165:SF158">
    <property type="entry name" value="PAP2 DOMAIN PROTEIN (AFU_ORTHOLOGUE AFUA_4G08970)"/>
    <property type="match status" value="1"/>
</dbReference>
<evidence type="ECO:0000259" key="10">
    <source>
        <dbReference type="PROSITE" id="PS50097"/>
    </source>
</evidence>
<reference evidence="11" key="1">
    <citation type="journal article" date="2021" name="J Fungi (Basel)">
        <title>Virulence traits and population genomics of the black yeast Aureobasidium melanogenum.</title>
        <authorList>
            <person name="Cernosa A."/>
            <person name="Sun X."/>
            <person name="Gostincar C."/>
            <person name="Fang C."/>
            <person name="Gunde-Cimerman N."/>
            <person name="Song Z."/>
        </authorList>
    </citation>
    <scope>NUCLEOTIDE SEQUENCE</scope>
    <source>
        <strain evidence="11">EXF-9911</strain>
    </source>
</reference>
<evidence type="ECO:0000313" key="12">
    <source>
        <dbReference type="Proteomes" id="UP000779574"/>
    </source>
</evidence>
<sequence>MASVDSLTASFYDNEQYSDITIKFDEHRIRAHKVILAQQSGYFATAFLGLFQVAWNNVIDVGDEDDPGLLTDVIKYLYHHGSIYDQIKRPVRTIALQKLIDIYLLADKYDIQGLRRRTAAAFNEMALTDLRNLRDKRTFKNTFIEHIARICGPSCLQLADDTLQALVMHLCQAYSSPLFSNEEFLQQYMKGEIFDSKRAAEFGAKLGKDLFKNQNMKYEELSRHTKDWDPSLIGVEARQRNTKNFFNDKRFSDVSIVYGEKQSIAAHKIVLATHSREFQTMLAGSPKSAEIDLSNEHCSAAVATFIEDMYIPEFPVPDVKHDPSFFAGLYLLARKHGLETKARAYLRRFNTAMYQEPFTEKYLAYIADFCGPGSYRYIDTELPEEAFANFLDRIIELRDERTKKLPYETLGQKLKGGSLFNAMFLGRFANEMTSRYSGLIDGLFAHSQPTDAEGTGRRLGRYRLVDRLWELNCGILGLALSEGTAFVITGTLKNTVGKPRPDLIDRCQPRAGSVDPSPYGLSNSTICTQTDMSILGDGFRSFPSGHSSSSFAGLFYLSLYLAAKLHIWDSRGEVWKIFVVIIPSLGAALIAASRIMDARHHPFDVIVGSLLGIACAWLSYRQYFPPVTETWRKGRAYPIRTWGQETAPPPAAMSTAYEPTMASRTPNSRGRRPAVPEGLNETWAKDLTDQFRRALSTKRMNALTRNTTQQQQQSPNAPPSYSSLRNIPLVATAPSDRNSLRFRSMLLSLSNTPCRWENPGLLDEALRSIPLERIYDQAQEESDLFLAEAASLGPNTKPAWGYQDCVVRALMKWFKRHFFQWINNPKCGACHAPTIAVGMAAPLPDEQARGANRVELYQCSNAQCQAHERFPRYSDAFVLLQTRRGRVGEWANCFSMLCRAVGSRVRWVWNSEDHVWTEVYSEHRKRWVHVDAVEEVWDQPLLYTHGWKKKLAYCIAFSADGCQDVTRRYVRNFGKYGLPRTKAQESAVLHIIAEIKNMRRRDMNKTDKFRLEGEDIREDKEFRQNVIESLSREICRMLPGRPDADMLKAQERAREAQLARARNQQNAQFFNSRDQQQQ</sequence>
<evidence type="ECO:0000256" key="1">
    <source>
        <dbReference type="ARBA" id="ARBA00004141"/>
    </source>
</evidence>
<keyword evidence="8" id="KW-0472">Membrane</keyword>
<evidence type="ECO:0000256" key="7">
    <source>
        <dbReference type="ARBA" id="ARBA00022989"/>
    </source>
</evidence>
<organism evidence="11 12">
    <name type="scientific">Aureobasidium melanogenum</name>
    <name type="common">Aureobasidium pullulans var. melanogenum</name>
    <dbReference type="NCBI Taxonomy" id="46634"/>
    <lineage>
        <taxon>Eukaryota</taxon>
        <taxon>Fungi</taxon>
        <taxon>Dikarya</taxon>
        <taxon>Ascomycota</taxon>
        <taxon>Pezizomycotina</taxon>
        <taxon>Dothideomycetes</taxon>
        <taxon>Dothideomycetidae</taxon>
        <taxon>Dothideales</taxon>
        <taxon>Saccotheciaceae</taxon>
        <taxon>Aureobasidium</taxon>
    </lineage>
</organism>
<dbReference type="GO" id="GO:0006644">
    <property type="term" value="P:phospholipid metabolic process"/>
    <property type="evidence" value="ECO:0007669"/>
    <property type="project" value="InterPro"/>
</dbReference>
<feature type="domain" description="BTB" evidence="10">
    <location>
        <begin position="252"/>
        <end position="318"/>
    </location>
</feature>
<dbReference type="SUPFAM" id="SSF54001">
    <property type="entry name" value="Cysteine proteinases"/>
    <property type="match status" value="1"/>
</dbReference>
<dbReference type="Pfam" id="PF01841">
    <property type="entry name" value="Transglut_core"/>
    <property type="match status" value="1"/>
</dbReference>
<name>A0A9P8EUM5_AURME</name>
<dbReference type="Pfam" id="PF00651">
    <property type="entry name" value="BTB"/>
    <property type="match status" value="2"/>
</dbReference>
<dbReference type="EMBL" id="JAHFXF010000043">
    <property type="protein sequence ID" value="KAG9698954.1"/>
    <property type="molecule type" value="Genomic_DNA"/>
</dbReference>
<dbReference type="Gene3D" id="3.30.710.10">
    <property type="entry name" value="Potassium Channel Kv1.1, Chain A"/>
    <property type="match status" value="2"/>
</dbReference>
<keyword evidence="5" id="KW-0479">Metal-binding</keyword>
<dbReference type="Pfam" id="PF01569">
    <property type="entry name" value="PAP2"/>
    <property type="match status" value="1"/>
</dbReference>
<dbReference type="CDD" id="cd03390">
    <property type="entry name" value="PAP2_containing_1_like"/>
    <property type="match status" value="1"/>
</dbReference>
<keyword evidence="4" id="KW-0812">Transmembrane</keyword>
<dbReference type="InterPro" id="IPR002931">
    <property type="entry name" value="Transglutaminase-like"/>
</dbReference>
<keyword evidence="7" id="KW-1133">Transmembrane helix</keyword>
<dbReference type="SMART" id="SM00225">
    <property type="entry name" value="BTB"/>
    <property type="match status" value="2"/>
</dbReference>
<protein>
    <submittedName>
        <fullName evidence="11">PAP2-domain-containing protein</fullName>
    </submittedName>
</protein>
<dbReference type="InterPro" id="IPR043216">
    <property type="entry name" value="PAP-like"/>
</dbReference>
<evidence type="ECO:0000256" key="5">
    <source>
        <dbReference type="ARBA" id="ARBA00022723"/>
    </source>
</evidence>
<dbReference type="FunFam" id="2.20.25.10:FF:000011">
    <property type="entry name" value="peptide-N(4)-(N-acetyl-beta- glucosaminyl)asparagine amidase"/>
    <property type="match status" value="1"/>
</dbReference>
<dbReference type="SMART" id="SM00460">
    <property type="entry name" value="TGc"/>
    <property type="match status" value="1"/>
</dbReference>
<dbReference type="PROSITE" id="PS50097">
    <property type="entry name" value="BTB"/>
    <property type="match status" value="2"/>
</dbReference>
<dbReference type="InterPro" id="IPR036938">
    <property type="entry name" value="PAP2/HPO_sf"/>
</dbReference>
<feature type="domain" description="BTB" evidence="10">
    <location>
        <begin position="18"/>
        <end position="78"/>
    </location>
</feature>
<evidence type="ECO:0000256" key="9">
    <source>
        <dbReference type="SAM" id="MobiDB-lite"/>
    </source>
</evidence>
<evidence type="ECO:0000256" key="8">
    <source>
        <dbReference type="ARBA" id="ARBA00023136"/>
    </source>
</evidence>